<reference evidence="2 3" key="1">
    <citation type="submission" date="2023-06" db="EMBL/GenBank/DDBJ databases">
        <title>Sporosarcina sp. nov., isolated from Korean traditional fermented seafood 'Jeotgal'.</title>
        <authorList>
            <person name="Yang A.I."/>
            <person name="Shin N.-R."/>
        </authorList>
    </citation>
    <scope>NUCLEOTIDE SEQUENCE [LARGE SCALE GENOMIC DNA]</scope>
    <source>
        <strain evidence="2 3">KCTC13119</strain>
    </source>
</reference>
<accession>A0ABU4GAQ8</accession>
<comment type="caution">
    <text evidence="2">The sequence shown here is derived from an EMBL/GenBank/DDBJ whole genome shotgun (WGS) entry which is preliminary data.</text>
</comment>
<dbReference type="PROSITE" id="PS50965">
    <property type="entry name" value="NERD"/>
    <property type="match status" value="1"/>
</dbReference>
<name>A0ABU4GAQ8_9BACL</name>
<gene>
    <name evidence="2" type="ORF">QT711_12685</name>
</gene>
<sequence length="326" mass="38012">MLYKNRTMPNDLQGLIALDKRLPNHHDKKHAVQKELYNCEAGYKGELEFDKAMLDFEPDYPYALLHDLYLHTEGNYFQIDSLLITPSAITIIEVKNFANKTVITENPTQFIKVYRNGDRKVLKNPIEEVQRKTKHLKNWLAQHNIQIPIDSLIIFTHTNELVFENAQLPVKILFTYEAADYLAAQPITEHILDKPAIQHLAMKFKNQHKTYNPFPLLNIYNINPQDISTGVICPACNKIGMRWEKRKWNCKKCGHTSKSEHAQTIKEWFMLIHPQITNRQLRYFLQLPSRHVAQTLLAKSNLQLRGEKRAAHYILQIDGKSPIPIE</sequence>
<dbReference type="EMBL" id="JAUBDI010000012">
    <property type="protein sequence ID" value="MDW0114045.1"/>
    <property type="molecule type" value="Genomic_DNA"/>
</dbReference>
<organism evidence="2 3">
    <name type="scientific">Sporosarcina saromensis</name>
    <dbReference type="NCBI Taxonomy" id="359365"/>
    <lineage>
        <taxon>Bacteria</taxon>
        <taxon>Bacillati</taxon>
        <taxon>Bacillota</taxon>
        <taxon>Bacilli</taxon>
        <taxon>Bacillales</taxon>
        <taxon>Caryophanaceae</taxon>
        <taxon>Sporosarcina</taxon>
    </lineage>
</organism>
<protein>
    <submittedName>
        <fullName evidence="2">Nuclease-related domain-containing protein</fullName>
    </submittedName>
</protein>
<keyword evidence="3" id="KW-1185">Reference proteome</keyword>
<dbReference type="Proteomes" id="UP001282284">
    <property type="component" value="Unassembled WGS sequence"/>
</dbReference>
<evidence type="ECO:0000259" key="1">
    <source>
        <dbReference type="PROSITE" id="PS50965"/>
    </source>
</evidence>
<proteinExistence type="predicted"/>
<evidence type="ECO:0000313" key="3">
    <source>
        <dbReference type="Proteomes" id="UP001282284"/>
    </source>
</evidence>
<feature type="domain" description="NERD" evidence="1">
    <location>
        <begin position="41"/>
        <end position="159"/>
    </location>
</feature>
<dbReference type="InterPro" id="IPR011528">
    <property type="entry name" value="NERD"/>
</dbReference>
<evidence type="ECO:0000313" key="2">
    <source>
        <dbReference type="EMBL" id="MDW0114045.1"/>
    </source>
</evidence>
<dbReference type="RefSeq" id="WP_317944804.1">
    <property type="nucleotide sequence ID" value="NZ_JAUBDI010000012.1"/>
</dbReference>
<dbReference type="Pfam" id="PF08378">
    <property type="entry name" value="NERD"/>
    <property type="match status" value="1"/>
</dbReference>